<gene>
    <name evidence="1" type="ORF">L1987_64948</name>
</gene>
<evidence type="ECO:0000313" key="1">
    <source>
        <dbReference type="EMBL" id="KAI3725170.1"/>
    </source>
</evidence>
<evidence type="ECO:0000313" key="2">
    <source>
        <dbReference type="Proteomes" id="UP001056120"/>
    </source>
</evidence>
<accession>A0ACB9BT74</accession>
<organism evidence="1 2">
    <name type="scientific">Smallanthus sonchifolius</name>
    <dbReference type="NCBI Taxonomy" id="185202"/>
    <lineage>
        <taxon>Eukaryota</taxon>
        <taxon>Viridiplantae</taxon>
        <taxon>Streptophyta</taxon>
        <taxon>Embryophyta</taxon>
        <taxon>Tracheophyta</taxon>
        <taxon>Spermatophyta</taxon>
        <taxon>Magnoliopsida</taxon>
        <taxon>eudicotyledons</taxon>
        <taxon>Gunneridae</taxon>
        <taxon>Pentapetalae</taxon>
        <taxon>asterids</taxon>
        <taxon>campanulids</taxon>
        <taxon>Asterales</taxon>
        <taxon>Asteraceae</taxon>
        <taxon>Asteroideae</taxon>
        <taxon>Heliantheae alliance</taxon>
        <taxon>Millerieae</taxon>
        <taxon>Smallanthus</taxon>
    </lineage>
</organism>
<dbReference type="Proteomes" id="UP001056120">
    <property type="component" value="Linkage Group LG22"/>
</dbReference>
<sequence>MERTKSIPADGKLITVLSIDGGGVRGVIPAIILDFLETQLQELEGDDGARIADYFDVIAGTSTGGLITAMLTTPDKNKRPLFSAKDIKKFYLQKSHKIFQQDCCMVTKIVKNMCGPLYDGKYLQKCIKKKLNDTRLGDALSNVVIPTFDIKTLQPAIFSSYEIEEKPYMNALLSDICIGTSAAPTFLPPHYFKTNHEKKARKFNLIDGGVVANNPTLIAMAEIAKQLIRKNEDFDKAHSLDYHRYLVISIGTGECKSTRKYTAGKASKWGLFGWWFNACGSNPLVDIFTQASTDMVDFHLSVVFKALEVQTNYLRIQETGLERTSSSLDRATTENLDYLSKAGEDLLKKKVSTVDLETGEFKPYREETNEEVLVEFAKKLIDEKHLRDLKARSTLKETKPNLGPHEKISIA</sequence>
<reference evidence="1 2" key="2">
    <citation type="journal article" date="2022" name="Mol. Ecol. Resour.">
        <title>The genomes of chicory, endive, great burdock and yacon provide insights into Asteraceae paleo-polyploidization history and plant inulin production.</title>
        <authorList>
            <person name="Fan W."/>
            <person name="Wang S."/>
            <person name="Wang H."/>
            <person name="Wang A."/>
            <person name="Jiang F."/>
            <person name="Liu H."/>
            <person name="Zhao H."/>
            <person name="Xu D."/>
            <person name="Zhang Y."/>
        </authorList>
    </citation>
    <scope>NUCLEOTIDE SEQUENCE [LARGE SCALE GENOMIC DNA]</scope>
    <source>
        <strain evidence="2">cv. Yunnan</strain>
        <tissue evidence="1">Leaves</tissue>
    </source>
</reference>
<comment type="caution">
    <text evidence="1">The sequence shown here is derived from an EMBL/GenBank/DDBJ whole genome shotgun (WGS) entry which is preliminary data.</text>
</comment>
<name>A0ACB9BT74_9ASTR</name>
<protein>
    <submittedName>
        <fullName evidence="1">Uncharacterized protein</fullName>
    </submittedName>
</protein>
<reference evidence="2" key="1">
    <citation type="journal article" date="2022" name="Mol. Ecol. Resour.">
        <title>The genomes of chicory, endive, great burdock and yacon provide insights into Asteraceae palaeo-polyploidization history and plant inulin production.</title>
        <authorList>
            <person name="Fan W."/>
            <person name="Wang S."/>
            <person name="Wang H."/>
            <person name="Wang A."/>
            <person name="Jiang F."/>
            <person name="Liu H."/>
            <person name="Zhao H."/>
            <person name="Xu D."/>
            <person name="Zhang Y."/>
        </authorList>
    </citation>
    <scope>NUCLEOTIDE SEQUENCE [LARGE SCALE GENOMIC DNA]</scope>
    <source>
        <strain evidence="2">cv. Yunnan</strain>
    </source>
</reference>
<dbReference type="EMBL" id="CM042039">
    <property type="protein sequence ID" value="KAI3725170.1"/>
    <property type="molecule type" value="Genomic_DNA"/>
</dbReference>
<proteinExistence type="predicted"/>
<keyword evidence="2" id="KW-1185">Reference proteome</keyword>